<dbReference type="InterPro" id="IPR018247">
    <property type="entry name" value="EF_Hand_1_Ca_BS"/>
</dbReference>
<dbReference type="PROSITE" id="PS00409">
    <property type="entry name" value="PROKAR_NTER_METHYL"/>
    <property type="match status" value="1"/>
</dbReference>
<evidence type="ECO:0000256" key="1">
    <source>
        <dbReference type="ARBA" id="ARBA00022481"/>
    </source>
</evidence>
<dbReference type="GO" id="GO:0015627">
    <property type="term" value="C:type II protein secretion system complex"/>
    <property type="evidence" value="ECO:0007669"/>
    <property type="project" value="InterPro"/>
</dbReference>
<dbReference type="KEGG" id="gni:GNIT_1069"/>
<dbReference type="GO" id="GO:0043683">
    <property type="term" value="P:type IV pilus assembly"/>
    <property type="evidence" value="ECO:0007669"/>
    <property type="project" value="InterPro"/>
</dbReference>
<evidence type="ECO:0000313" key="4">
    <source>
        <dbReference type="EMBL" id="AEP29201.1"/>
    </source>
</evidence>
<dbReference type="Pfam" id="PF16732">
    <property type="entry name" value="ComP_DUS"/>
    <property type="match status" value="1"/>
</dbReference>
<dbReference type="InterPro" id="IPR000983">
    <property type="entry name" value="Bac_GSPG_pilin"/>
</dbReference>
<keyword evidence="3" id="KW-0472">Membrane</keyword>
<dbReference type="InterPro" id="IPR031982">
    <property type="entry name" value="PilE-like"/>
</dbReference>
<reference evidence="4 5" key="1">
    <citation type="journal article" date="2011" name="J. Bacteriol.">
        <title>Complete genome sequence of seawater bacterium Glaciecola nitratireducens FR1064T.</title>
        <authorList>
            <person name="Bian F."/>
            <person name="Qin Q.L."/>
            <person name="Xie B.B."/>
            <person name="Shu Y.L."/>
            <person name="Zhang X.Y."/>
            <person name="Yu Y."/>
            <person name="Chen B."/>
            <person name="Chen X.L."/>
            <person name="Zhou B.C."/>
            <person name="Zhang Y.Z."/>
        </authorList>
    </citation>
    <scope>NUCLEOTIDE SEQUENCE [LARGE SCALE GENOMIC DNA]</scope>
    <source>
        <strain evidence="5">JCM 12485 / KCTC 12276 / FR1064</strain>
    </source>
</reference>
<dbReference type="eggNOG" id="COG4968">
    <property type="taxonomic scope" value="Bacteria"/>
</dbReference>
<feature type="transmembrane region" description="Helical" evidence="3">
    <location>
        <begin position="12"/>
        <end position="33"/>
    </location>
</feature>
<feature type="region of interest" description="Disordered" evidence="2">
    <location>
        <begin position="67"/>
        <end position="94"/>
    </location>
</feature>
<keyword evidence="3" id="KW-0812">Transmembrane</keyword>
<sequence>MKFRKTHQGFTLIELMIVVAIIGIISAIAFPSYQNMINGAARSTAQADLMSFAAAMERHNASSFSYKGAGESGANTGKPQIFASHSPSSEPATNKRYDLTIDDVSSNGITFRLKATPISGGSMADDGALFIYSDGRKAWDQDNNGTIATSEFCWTC</sequence>
<dbReference type="GO" id="GO:0015628">
    <property type="term" value="P:protein secretion by the type II secretion system"/>
    <property type="evidence" value="ECO:0007669"/>
    <property type="project" value="InterPro"/>
</dbReference>
<dbReference type="HOGENOM" id="CLU_091705_6_2_6"/>
<name>G4QG34_GLANF</name>
<dbReference type="Gene3D" id="3.30.700.10">
    <property type="entry name" value="Glycoprotein, Type 4 Pilin"/>
    <property type="match status" value="1"/>
</dbReference>
<dbReference type="OrthoDB" id="5296638at2"/>
<dbReference type="SUPFAM" id="SSF54523">
    <property type="entry name" value="Pili subunits"/>
    <property type="match status" value="1"/>
</dbReference>
<dbReference type="InterPro" id="IPR012902">
    <property type="entry name" value="N_methyl_site"/>
</dbReference>
<dbReference type="PANTHER" id="PTHR30093:SF47">
    <property type="entry name" value="TYPE IV PILUS NON-CORE MINOR PILIN PILE"/>
    <property type="match status" value="1"/>
</dbReference>
<dbReference type="PROSITE" id="PS00018">
    <property type="entry name" value="EF_HAND_1"/>
    <property type="match status" value="1"/>
</dbReference>
<organism evidence="4 5">
    <name type="scientific">Glaciecola nitratireducens (strain JCM 12485 / KCTC 12276 / FR1064)</name>
    <dbReference type="NCBI Taxonomy" id="1085623"/>
    <lineage>
        <taxon>Bacteria</taxon>
        <taxon>Pseudomonadati</taxon>
        <taxon>Pseudomonadota</taxon>
        <taxon>Gammaproteobacteria</taxon>
        <taxon>Alteromonadales</taxon>
        <taxon>Alteromonadaceae</taxon>
        <taxon>Brumicola</taxon>
    </lineage>
</organism>
<dbReference type="PRINTS" id="PR00813">
    <property type="entry name" value="BCTERIALGSPG"/>
</dbReference>
<feature type="compositionally biased region" description="Polar residues" evidence="2">
    <location>
        <begin position="73"/>
        <end position="92"/>
    </location>
</feature>
<dbReference type="NCBIfam" id="TIGR02532">
    <property type="entry name" value="IV_pilin_GFxxxE"/>
    <property type="match status" value="1"/>
</dbReference>
<accession>G4QG34</accession>
<dbReference type="PANTHER" id="PTHR30093">
    <property type="entry name" value="GENERAL SECRETION PATHWAY PROTEIN G"/>
    <property type="match status" value="1"/>
</dbReference>
<dbReference type="AlphaFoldDB" id="G4QG34"/>
<dbReference type="Proteomes" id="UP000009282">
    <property type="component" value="Chromosome"/>
</dbReference>
<dbReference type="Pfam" id="PF07963">
    <property type="entry name" value="N_methyl"/>
    <property type="match status" value="1"/>
</dbReference>
<dbReference type="EMBL" id="CP003060">
    <property type="protein sequence ID" value="AEP29201.1"/>
    <property type="molecule type" value="Genomic_DNA"/>
</dbReference>
<keyword evidence="1" id="KW-0488">Methylation</keyword>
<proteinExistence type="predicted"/>
<keyword evidence="5" id="KW-1185">Reference proteome</keyword>
<evidence type="ECO:0000256" key="3">
    <source>
        <dbReference type="SAM" id="Phobius"/>
    </source>
</evidence>
<keyword evidence="3" id="KW-1133">Transmembrane helix</keyword>
<gene>
    <name evidence="4" type="primary">pilE</name>
    <name evidence="4" type="ordered locus">GNIT_1069</name>
</gene>
<evidence type="ECO:0000313" key="5">
    <source>
        <dbReference type="Proteomes" id="UP000009282"/>
    </source>
</evidence>
<dbReference type="InterPro" id="IPR045584">
    <property type="entry name" value="Pilin-like"/>
</dbReference>
<evidence type="ECO:0000256" key="2">
    <source>
        <dbReference type="SAM" id="MobiDB-lite"/>
    </source>
</evidence>
<protein>
    <submittedName>
        <fullName evidence="4">Prepilin-type cleavage/methylation</fullName>
    </submittedName>
</protein>
<dbReference type="STRING" id="1085623.GNIT_1069"/>
<dbReference type="RefSeq" id="WP_014108075.1">
    <property type="nucleotide sequence ID" value="NC_016041.1"/>
</dbReference>